<dbReference type="Proteomes" id="UP000678281">
    <property type="component" value="Unassembled WGS sequence"/>
</dbReference>
<dbReference type="RefSeq" id="WP_212658797.1">
    <property type="nucleotide sequence ID" value="NZ_JAGXTP010000001.1"/>
</dbReference>
<gene>
    <name evidence="2" type="ORF">KD146_11460</name>
</gene>
<feature type="signal peptide" evidence="1">
    <location>
        <begin position="1"/>
        <end position="20"/>
    </location>
</feature>
<dbReference type="EMBL" id="JAGXTP010000001">
    <property type="protein sequence ID" value="MBS3849313.1"/>
    <property type="molecule type" value="Genomic_DNA"/>
</dbReference>
<keyword evidence="1" id="KW-0732">Signal</keyword>
<name>A0A942E6U9_9HYPH</name>
<keyword evidence="3" id="KW-1185">Reference proteome</keyword>
<sequence>MKWLVSLMLSFLALTAPALAQFPPPGIYVCIDGHGAAFGTLSLFVAGDYDIASEAIPRGQGQVTSSGSHVTAQSGPLADIGLTGHFVTDDYGDTVFDFETSMGALKCALPQG</sequence>
<evidence type="ECO:0000313" key="3">
    <source>
        <dbReference type="Proteomes" id="UP000678281"/>
    </source>
</evidence>
<comment type="caution">
    <text evidence="2">The sequence shown here is derived from an EMBL/GenBank/DDBJ whole genome shotgun (WGS) entry which is preliminary data.</text>
</comment>
<feature type="chain" id="PRO_5038087461" description="C-type lysozyme inhibitor domain-containing protein" evidence="1">
    <location>
        <begin position="21"/>
        <end position="112"/>
    </location>
</feature>
<dbReference type="AlphaFoldDB" id="A0A942E6U9"/>
<evidence type="ECO:0000256" key="1">
    <source>
        <dbReference type="SAM" id="SignalP"/>
    </source>
</evidence>
<evidence type="ECO:0000313" key="2">
    <source>
        <dbReference type="EMBL" id="MBS3849313.1"/>
    </source>
</evidence>
<evidence type="ECO:0008006" key="4">
    <source>
        <dbReference type="Google" id="ProtNLM"/>
    </source>
</evidence>
<proteinExistence type="predicted"/>
<reference evidence="2" key="1">
    <citation type="submission" date="2021-04" db="EMBL/GenBank/DDBJ databases">
        <title>Devosia litorisediminis sp. nov., isolated from a sand dune.</title>
        <authorList>
            <person name="Park S."/>
            <person name="Yoon J.-H."/>
        </authorList>
    </citation>
    <scope>NUCLEOTIDE SEQUENCE</scope>
    <source>
        <strain evidence="2">BSSL-BM10</strain>
    </source>
</reference>
<organism evidence="2 3">
    <name type="scientific">Devosia litorisediminis</name>
    <dbReference type="NCBI Taxonomy" id="2829817"/>
    <lineage>
        <taxon>Bacteria</taxon>
        <taxon>Pseudomonadati</taxon>
        <taxon>Pseudomonadota</taxon>
        <taxon>Alphaproteobacteria</taxon>
        <taxon>Hyphomicrobiales</taxon>
        <taxon>Devosiaceae</taxon>
        <taxon>Devosia</taxon>
    </lineage>
</organism>
<protein>
    <recommendedName>
        <fullName evidence="4">C-type lysozyme inhibitor domain-containing protein</fullName>
    </recommendedName>
</protein>
<accession>A0A942E6U9</accession>